<evidence type="ECO:0000313" key="3">
    <source>
        <dbReference type="EMBL" id="GMH86375.1"/>
    </source>
</evidence>
<feature type="compositionally biased region" description="Low complexity" evidence="2">
    <location>
        <begin position="352"/>
        <end position="375"/>
    </location>
</feature>
<feature type="compositionally biased region" description="Basic and acidic residues" evidence="2">
    <location>
        <begin position="827"/>
        <end position="844"/>
    </location>
</feature>
<evidence type="ECO:0000256" key="1">
    <source>
        <dbReference type="SAM" id="Coils"/>
    </source>
</evidence>
<feature type="compositionally biased region" description="Polar residues" evidence="2">
    <location>
        <begin position="20"/>
        <end position="46"/>
    </location>
</feature>
<feature type="compositionally biased region" description="Gly residues" evidence="2">
    <location>
        <begin position="978"/>
        <end position="998"/>
    </location>
</feature>
<feature type="region of interest" description="Disordered" evidence="2">
    <location>
        <begin position="827"/>
        <end position="1064"/>
    </location>
</feature>
<dbReference type="Proteomes" id="UP001162640">
    <property type="component" value="Unassembled WGS sequence"/>
</dbReference>
<feature type="compositionally biased region" description="Polar residues" evidence="2">
    <location>
        <begin position="495"/>
        <end position="506"/>
    </location>
</feature>
<feature type="compositionally biased region" description="Gly residues" evidence="2">
    <location>
        <begin position="745"/>
        <end position="763"/>
    </location>
</feature>
<feature type="compositionally biased region" description="Polar residues" evidence="2">
    <location>
        <begin position="689"/>
        <end position="707"/>
    </location>
</feature>
<feature type="compositionally biased region" description="Basic residues" evidence="2">
    <location>
        <begin position="97"/>
        <end position="111"/>
    </location>
</feature>
<proteinExistence type="predicted"/>
<feature type="compositionally biased region" description="Basic and acidic residues" evidence="2">
    <location>
        <begin position="602"/>
        <end position="631"/>
    </location>
</feature>
<gene>
    <name evidence="3" type="ORF">TL16_g10516</name>
</gene>
<feature type="region of interest" description="Disordered" evidence="2">
    <location>
        <begin position="1"/>
        <end position="202"/>
    </location>
</feature>
<feature type="region of interest" description="Disordered" evidence="2">
    <location>
        <begin position="599"/>
        <end position="776"/>
    </location>
</feature>
<dbReference type="EMBL" id="BLQM01000375">
    <property type="protein sequence ID" value="GMH86375.1"/>
    <property type="molecule type" value="Genomic_DNA"/>
</dbReference>
<keyword evidence="1" id="KW-0175">Coiled coil</keyword>
<protein>
    <submittedName>
        <fullName evidence="3">Uncharacterized protein</fullName>
    </submittedName>
</protein>
<feature type="compositionally biased region" description="Polar residues" evidence="2">
    <location>
        <begin position="459"/>
        <end position="480"/>
    </location>
</feature>
<feature type="region of interest" description="Disordered" evidence="2">
    <location>
        <begin position="352"/>
        <end position="518"/>
    </location>
</feature>
<evidence type="ECO:0000313" key="4">
    <source>
        <dbReference type="Proteomes" id="UP001162640"/>
    </source>
</evidence>
<feature type="compositionally biased region" description="Polar residues" evidence="2">
    <location>
        <begin position="1007"/>
        <end position="1030"/>
    </location>
</feature>
<dbReference type="AlphaFoldDB" id="A0A9W7EQL0"/>
<reference evidence="4" key="1">
    <citation type="journal article" date="2023" name="Commun. Biol.">
        <title>Genome analysis of Parmales, the sister group of diatoms, reveals the evolutionary specialization of diatoms from phago-mixotrophs to photoautotrophs.</title>
        <authorList>
            <person name="Ban H."/>
            <person name="Sato S."/>
            <person name="Yoshikawa S."/>
            <person name="Yamada K."/>
            <person name="Nakamura Y."/>
            <person name="Ichinomiya M."/>
            <person name="Sato N."/>
            <person name="Blanc-Mathieu R."/>
            <person name="Endo H."/>
            <person name="Kuwata A."/>
            <person name="Ogata H."/>
        </authorList>
    </citation>
    <scope>NUCLEOTIDE SEQUENCE [LARGE SCALE GENOMIC DNA]</scope>
</reference>
<feature type="coiled-coil region" evidence="1">
    <location>
        <begin position="213"/>
        <end position="256"/>
    </location>
</feature>
<sequence>MRRPILPPTAEQKRHDLVGSNPNPTLSRPSSQSSFGVVTNATSNLLKSLGVKGPAPPNTNPSSGIQALLDGTGPSNLAGPTVVSYEDDGNTRVGKPMMKKKKKTTTLKSKPRFNGSKHPTKPKQKNTNGSPARRWKPKREGNNPYDDELGGQGDRVSAVGIPGLGGGNQQEEEQEVYYPSGPQSLQQPKLEAGDPNDDPDYQDYKIFKEQTMRTNEDRELEMMQELRRKAEEIESRAQISREQQQMQQRMQQQNMNIPGLGGPPAQPMNIPGLGHSAQPMNIPGLGGPPQQMQIPGLQSSQMPQMPHMPQMPQMPAPVDDLEFQEFKLFKQQEALRKQREERERMQRQLEQQTVQMGNGNPNMNMNVNNSMSMNPYGNNSNPANPYNYESENNTLGHSQSFGNGFQQNNFSDPNTGHRSHYDHNHNVESNPNVGGYNQQNNFSDPNQGHRSHYDHNHNAESNLNVGGYNQQNNFSDSNQGHRSHLGSHFNKNHNVDSSTSNFSSQPGHAPSPERKTFGIKSFFTNPKSVDGLEGQPPPMTLTSPVPTNNTSGVTYHSPSPGGKTKHMQALSLMNGPSLDERNGKLQKEMEYRNLLKQQMQEVEARKNKEKNEKKERQERELAELMEFETHSAKKISKDKKVLAHGEFGGQSAKAMLYGGDGSPQRKSPRKSPKKSPRESPSRSPRHEQNFQQQLDSNPMPNFASTHDPSGGADVRLPPDLNSSVRSDGGGGRGGFAALLAAKSGVEGGGAGGGGIPGLDGGGSNSNPYMDDDVPNNDDLQMQIKQMQNMQAQMPMDPRLAQKEQQIDQLSTMYADLMEEQRAMREALEAQQEEVKKVRDREKTLRAGQRGGARGEKKKLEGGLVRTQSARRQGDAALGSDPYERRNDHYLSPGRKGKKSLRPKVKGKGTSSFAGPSEKKFPKGVNRFGFKESEKKRGGGGGGSGPPRDAGGRLIRKKEKRESPARVQQRNVYDDEDNYGGGGYGEGEDGGGGGGGGIPGLARERPARSSNNPYGDSGETNYNNNNASDPRQYSPRLEENHQVQELGGDSDLLYNDPSLDPAHGSIISADQLDRLMLKGLRQEKW</sequence>
<accession>A0A9W7EQL0</accession>
<feature type="compositionally biased region" description="Basic and acidic residues" evidence="2">
    <location>
        <begin position="675"/>
        <end position="688"/>
    </location>
</feature>
<comment type="caution">
    <text evidence="3">The sequence shown here is derived from an EMBL/GenBank/DDBJ whole genome shotgun (WGS) entry which is preliminary data.</text>
</comment>
<evidence type="ECO:0000256" key="2">
    <source>
        <dbReference type="SAM" id="MobiDB-lite"/>
    </source>
</evidence>
<organism evidence="3 4">
    <name type="scientific">Triparma laevis f. inornata</name>
    <dbReference type="NCBI Taxonomy" id="1714386"/>
    <lineage>
        <taxon>Eukaryota</taxon>
        <taxon>Sar</taxon>
        <taxon>Stramenopiles</taxon>
        <taxon>Ochrophyta</taxon>
        <taxon>Bolidophyceae</taxon>
        <taxon>Parmales</taxon>
        <taxon>Triparmaceae</taxon>
        <taxon>Triparma</taxon>
    </lineage>
</organism>
<feature type="compositionally biased region" description="Polar residues" evidence="2">
    <location>
        <begin position="427"/>
        <end position="448"/>
    </location>
</feature>
<feature type="compositionally biased region" description="Basic residues" evidence="2">
    <location>
        <begin position="894"/>
        <end position="906"/>
    </location>
</feature>
<name>A0A9W7EQL0_9STRA</name>
<feature type="compositionally biased region" description="Polar residues" evidence="2">
    <location>
        <begin position="376"/>
        <end position="416"/>
    </location>
</feature>